<feature type="transmembrane region" description="Helical" evidence="1">
    <location>
        <begin position="12"/>
        <end position="33"/>
    </location>
</feature>
<proteinExistence type="predicted"/>
<evidence type="ECO:0000256" key="1">
    <source>
        <dbReference type="SAM" id="Phobius"/>
    </source>
</evidence>
<evidence type="ECO:0000313" key="2">
    <source>
        <dbReference type="EMBL" id="JAH36243.1"/>
    </source>
</evidence>
<reference evidence="2" key="1">
    <citation type="submission" date="2014-11" db="EMBL/GenBank/DDBJ databases">
        <authorList>
            <person name="Amaro Gonzalez C."/>
        </authorList>
    </citation>
    <scope>NUCLEOTIDE SEQUENCE</scope>
</reference>
<dbReference type="AlphaFoldDB" id="A0A0E9S6V2"/>
<sequence>MPLFLYNCETCMCFHCIVVWSLLGFSLHAGYWLHDTQYSTLKQFSTNHSKDLRLVTDFCLCVRESGGS</sequence>
<keyword evidence="1" id="KW-0812">Transmembrane</keyword>
<accession>A0A0E9S6V2</accession>
<reference evidence="2" key="2">
    <citation type="journal article" date="2015" name="Fish Shellfish Immunol.">
        <title>Early steps in the European eel (Anguilla anguilla)-Vibrio vulnificus interaction in the gills: Role of the RtxA13 toxin.</title>
        <authorList>
            <person name="Callol A."/>
            <person name="Pajuelo D."/>
            <person name="Ebbesson L."/>
            <person name="Teles M."/>
            <person name="MacKenzie S."/>
            <person name="Amaro C."/>
        </authorList>
    </citation>
    <scope>NUCLEOTIDE SEQUENCE</scope>
</reference>
<dbReference type="EMBL" id="GBXM01072334">
    <property type="protein sequence ID" value="JAH36243.1"/>
    <property type="molecule type" value="Transcribed_RNA"/>
</dbReference>
<name>A0A0E9S6V2_ANGAN</name>
<keyword evidence="1" id="KW-0472">Membrane</keyword>
<protein>
    <submittedName>
        <fullName evidence="2">Uncharacterized protein</fullName>
    </submittedName>
</protein>
<keyword evidence="1" id="KW-1133">Transmembrane helix</keyword>
<organism evidence="2">
    <name type="scientific">Anguilla anguilla</name>
    <name type="common">European freshwater eel</name>
    <name type="synonym">Muraena anguilla</name>
    <dbReference type="NCBI Taxonomy" id="7936"/>
    <lineage>
        <taxon>Eukaryota</taxon>
        <taxon>Metazoa</taxon>
        <taxon>Chordata</taxon>
        <taxon>Craniata</taxon>
        <taxon>Vertebrata</taxon>
        <taxon>Euteleostomi</taxon>
        <taxon>Actinopterygii</taxon>
        <taxon>Neopterygii</taxon>
        <taxon>Teleostei</taxon>
        <taxon>Anguilliformes</taxon>
        <taxon>Anguillidae</taxon>
        <taxon>Anguilla</taxon>
    </lineage>
</organism>